<feature type="binding site" evidence="4">
    <location>
        <position position="173"/>
    </location>
    <ligand>
        <name>substrate</name>
    </ligand>
</feature>
<name>A0A2S2DQK7_9BURK</name>
<dbReference type="CDD" id="cd05248">
    <property type="entry name" value="ADP_GME_SDR_e"/>
    <property type="match status" value="1"/>
</dbReference>
<feature type="domain" description="NAD-dependent epimerase/dehydratase" evidence="5">
    <location>
        <begin position="3"/>
        <end position="246"/>
    </location>
</feature>
<feature type="binding site" evidence="4">
    <location>
        <position position="54"/>
    </location>
    <ligand>
        <name>NADP(+)</name>
        <dbReference type="ChEBI" id="CHEBI:58349"/>
    </ligand>
</feature>
<dbReference type="GO" id="GO:0005975">
    <property type="term" value="P:carbohydrate metabolic process"/>
    <property type="evidence" value="ECO:0007669"/>
    <property type="project" value="UniProtKB-UniRule"/>
</dbReference>
<feature type="binding site" evidence="4">
    <location>
        <position position="93"/>
    </location>
    <ligand>
        <name>NADP(+)</name>
        <dbReference type="ChEBI" id="CHEBI:58349"/>
    </ligand>
</feature>
<feature type="binding site" evidence="4">
    <location>
        <begin position="11"/>
        <end position="12"/>
    </location>
    <ligand>
        <name>NADP(+)</name>
        <dbReference type="ChEBI" id="CHEBI:58349"/>
    </ligand>
</feature>
<dbReference type="InterPro" id="IPR036291">
    <property type="entry name" value="NAD(P)-bd_dom_sf"/>
</dbReference>
<dbReference type="PANTHER" id="PTHR43103">
    <property type="entry name" value="NUCLEOSIDE-DIPHOSPHATE-SUGAR EPIMERASE"/>
    <property type="match status" value="1"/>
</dbReference>
<feature type="binding site" evidence="4">
    <location>
        <position position="174"/>
    </location>
    <ligand>
        <name>NADP(+)</name>
        <dbReference type="ChEBI" id="CHEBI:58349"/>
    </ligand>
</feature>
<dbReference type="GO" id="GO:0008712">
    <property type="term" value="F:ADP-glyceromanno-heptose 6-epimerase activity"/>
    <property type="evidence" value="ECO:0007669"/>
    <property type="project" value="UniProtKB-UniRule"/>
</dbReference>
<sequence length="336" mass="37701">MMILVTGAAGFIGANLVHALSQREPFSVFAVDNMSRPEKFHNIVDAEIADYADKEDFLVRLKAGEFDNKFTAVLHQGACSNTMETDGRYMMKNNYDYTVALFEFCQRQGIPFIYASSAAVYGAGTVFREERPLERPLNVYGYSKFLFDQYLRRYWQAKGQDAGSQVVGLRYFNVYGPLEGHKGTMASVPFHQYHQFFKDGKVRLFGANEGYEAGAQMRDFIYVEDVVKVNLFFLDNPDKRGIFNLGTGRAQPFNDLAVATVNALANEGKPALSLQQIIDGGLLEYLPFPDKLKGKYQSFTQADISALRAAGYDAPFTDVATGVAKYMDWLRAQPAR</sequence>
<dbReference type="InterPro" id="IPR011912">
    <property type="entry name" value="Heptose_epim"/>
</dbReference>
<accession>A0A2S2DQK7</accession>
<evidence type="ECO:0000259" key="5">
    <source>
        <dbReference type="Pfam" id="PF01370"/>
    </source>
</evidence>
<dbReference type="GO" id="GO:0050661">
    <property type="term" value="F:NADP binding"/>
    <property type="evidence" value="ECO:0007669"/>
    <property type="project" value="InterPro"/>
</dbReference>
<feature type="binding site" evidence="4">
    <location>
        <begin position="32"/>
        <end position="33"/>
    </location>
    <ligand>
        <name>NADP(+)</name>
        <dbReference type="ChEBI" id="CHEBI:58349"/>
    </ligand>
</feature>
<dbReference type="Gene3D" id="3.90.25.10">
    <property type="entry name" value="UDP-galactose 4-epimerase, domain 1"/>
    <property type="match status" value="1"/>
</dbReference>
<dbReference type="EC" id="5.1.3.20" evidence="4"/>
<feature type="binding site" evidence="4">
    <location>
        <begin position="76"/>
        <end position="80"/>
    </location>
    <ligand>
        <name>NADP(+)</name>
        <dbReference type="ChEBI" id="CHEBI:58349"/>
    </ligand>
</feature>
<reference evidence="6 7" key="1">
    <citation type="submission" date="2018-05" db="EMBL/GenBank/DDBJ databases">
        <title>Complete genome sequence of Massilia oculi sp. nov. CCUG 43427T (=DSM 26321T), the type strain of M. oculi, and comparison with genome sequences of other Massilia strains.</title>
        <authorList>
            <person name="Zhu B."/>
        </authorList>
    </citation>
    <scope>NUCLEOTIDE SEQUENCE [LARGE SCALE GENOMIC DNA]</scope>
    <source>
        <strain evidence="6 7">CCUG 43427</strain>
    </source>
</reference>
<keyword evidence="2 4" id="KW-0413">Isomerase</keyword>
<feature type="binding site" evidence="4">
    <location>
        <position position="191"/>
    </location>
    <ligand>
        <name>substrate</name>
    </ligand>
</feature>
<comment type="function">
    <text evidence="4">Catalyzes the interconversion between ADP-D-glycero-beta-D-manno-heptose and ADP-L-glycero-beta-D-manno-heptose via an epimerization at carbon 6 of the heptose.</text>
</comment>
<gene>
    <name evidence="6" type="primary">rfaD</name>
    <name evidence="4" type="synonym">hldD</name>
    <name evidence="6" type="ORF">DIR46_06935</name>
</gene>
<dbReference type="InterPro" id="IPR001509">
    <property type="entry name" value="Epimerase_deHydtase"/>
</dbReference>
<organism evidence="6 7">
    <name type="scientific">Massilia oculi</name>
    <dbReference type="NCBI Taxonomy" id="945844"/>
    <lineage>
        <taxon>Bacteria</taxon>
        <taxon>Pseudomonadati</taxon>
        <taxon>Pseudomonadota</taxon>
        <taxon>Betaproteobacteria</taxon>
        <taxon>Burkholderiales</taxon>
        <taxon>Oxalobacteraceae</taxon>
        <taxon>Telluria group</taxon>
        <taxon>Massilia</taxon>
    </lineage>
</organism>
<evidence type="ECO:0000256" key="2">
    <source>
        <dbReference type="ARBA" id="ARBA00023235"/>
    </source>
</evidence>
<proteinExistence type="inferred from homology"/>
<feature type="binding site" evidence="4">
    <location>
        <position position="218"/>
    </location>
    <ligand>
        <name>substrate</name>
    </ligand>
</feature>
<dbReference type="OrthoDB" id="9803010at2"/>
<evidence type="ECO:0000313" key="6">
    <source>
        <dbReference type="EMBL" id="AWL07654.1"/>
    </source>
</evidence>
<dbReference type="AlphaFoldDB" id="A0A2S2DQK7"/>
<keyword evidence="1 4" id="KW-0521">NADP</keyword>
<comment type="pathway">
    <text evidence="4">Nucleotide-sugar biosynthesis; ADP-L-glycero-beta-D-manno-heptose biosynthesis; ADP-L-glycero-beta-D-manno-heptose from D-glycero-beta-D-manno-heptose 7-phosphate: step 4/4.</text>
</comment>
<feature type="active site" description="Proton acceptor" evidence="4">
    <location>
        <position position="182"/>
    </location>
</feature>
<dbReference type="GO" id="GO:0097171">
    <property type="term" value="P:ADP-L-glycero-beta-D-manno-heptose biosynthetic process"/>
    <property type="evidence" value="ECO:0007669"/>
    <property type="project" value="UniProtKB-UniPathway"/>
</dbReference>
<comment type="similarity">
    <text evidence="4">Belongs to the NAD(P)-dependent epimerase/dehydratase family. HldD subfamily.</text>
</comment>
<keyword evidence="3 4" id="KW-0119">Carbohydrate metabolism</keyword>
<evidence type="ECO:0000256" key="4">
    <source>
        <dbReference type="HAMAP-Rule" id="MF_01601"/>
    </source>
</evidence>
<dbReference type="PANTHER" id="PTHR43103:SF3">
    <property type="entry name" value="ADP-L-GLYCERO-D-MANNO-HEPTOSE-6-EPIMERASE"/>
    <property type="match status" value="1"/>
</dbReference>
<comment type="catalytic activity">
    <reaction evidence="4">
        <text>ADP-D-glycero-beta-D-manno-heptose = ADP-L-glycero-beta-D-manno-heptose</text>
        <dbReference type="Rhea" id="RHEA:17577"/>
        <dbReference type="ChEBI" id="CHEBI:59967"/>
        <dbReference type="ChEBI" id="CHEBI:61506"/>
        <dbReference type="EC" id="5.1.3.20"/>
    </reaction>
</comment>
<evidence type="ECO:0000256" key="3">
    <source>
        <dbReference type="ARBA" id="ARBA00023277"/>
    </source>
</evidence>
<dbReference type="EMBL" id="CP029343">
    <property type="protein sequence ID" value="AWL07654.1"/>
    <property type="molecule type" value="Genomic_DNA"/>
</dbReference>
<feature type="binding site" evidence="4">
    <location>
        <begin position="205"/>
        <end position="208"/>
    </location>
    <ligand>
        <name>substrate</name>
    </ligand>
</feature>
<evidence type="ECO:0000313" key="7">
    <source>
        <dbReference type="Proteomes" id="UP000245820"/>
    </source>
</evidence>
<evidence type="ECO:0000256" key="1">
    <source>
        <dbReference type="ARBA" id="ARBA00022857"/>
    </source>
</evidence>
<feature type="binding site" evidence="4">
    <location>
        <position position="296"/>
    </location>
    <ligand>
        <name>substrate</name>
    </ligand>
</feature>
<dbReference type="RefSeq" id="WP_109347935.1">
    <property type="nucleotide sequence ID" value="NZ_CP029343.1"/>
</dbReference>
<dbReference type="SUPFAM" id="SSF51735">
    <property type="entry name" value="NAD(P)-binding Rossmann-fold domains"/>
    <property type="match status" value="1"/>
</dbReference>
<feature type="binding site" evidence="4">
    <location>
        <position position="144"/>
    </location>
    <ligand>
        <name>NADP(+)</name>
        <dbReference type="ChEBI" id="CHEBI:58349"/>
    </ligand>
</feature>
<feature type="binding site" evidence="4">
    <location>
        <position position="39"/>
    </location>
    <ligand>
        <name>NADP(+)</name>
        <dbReference type="ChEBI" id="CHEBI:58349"/>
    </ligand>
</feature>
<dbReference type="UniPathway" id="UPA00356">
    <property type="reaction ID" value="UER00440"/>
</dbReference>
<dbReference type="NCBIfam" id="TIGR02197">
    <property type="entry name" value="heptose_epim"/>
    <property type="match status" value="1"/>
</dbReference>
<feature type="binding site" evidence="4">
    <location>
        <position position="182"/>
    </location>
    <ligand>
        <name>NADP(+)</name>
        <dbReference type="ChEBI" id="CHEBI:58349"/>
    </ligand>
</feature>
<protein>
    <recommendedName>
        <fullName evidence="4">ADP-L-glycero-D-manno-heptose-6-epimerase</fullName>
        <ecNumber evidence="4">5.1.3.20</ecNumber>
    </recommendedName>
    <alternativeName>
        <fullName evidence="4">ADP-L-glycero-beta-D-manno-heptose-6-epimerase</fullName>
        <shortName evidence="4">ADP-glyceromanno-heptose 6-epimerase</shortName>
        <shortName evidence="4">ADP-hep 6-epimerase</shortName>
        <shortName evidence="4">AGME</shortName>
    </alternativeName>
</protein>
<dbReference type="Gene3D" id="3.40.50.720">
    <property type="entry name" value="NAD(P)-binding Rossmann-like Domain"/>
    <property type="match status" value="1"/>
</dbReference>
<dbReference type="HAMAP" id="MF_01601">
    <property type="entry name" value="Heptose_epimerase"/>
    <property type="match status" value="1"/>
</dbReference>
<comment type="subunit">
    <text evidence="4">Homopentamer.</text>
</comment>
<dbReference type="KEGG" id="mtim:DIR46_06935"/>
<dbReference type="Pfam" id="PF01370">
    <property type="entry name" value="Epimerase"/>
    <property type="match status" value="1"/>
</dbReference>
<dbReference type="Proteomes" id="UP000245820">
    <property type="component" value="Chromosome"/>
</dbReference>
<feature type="binding site" evidence="4">
    <location>
        <position position="184"/>
    </location>
    <ligand>
        <name>substrate</name>
    </ligand>
</feature>
<feature type="active site" description="Proton acceptor" evidence="4">
    <location>
        <position position="140"/>
    </location>
</feature>
<keyword evidence="7" id="KW-1185">Reference proteome</keyword>
<comment type="cofactor">
    <cofactor evidence="4">
        <name>NADP(+)</name>
        <dbReference type="ChEBI" id="CHEBI:58349"/>
    </cofactor>
    <text evidence="4">Binds 1 NADP(+) per subunit.</text>
</comment>
<comment type="domain">
    <text evidence="4">Contains a large N-terminal NADP-binding domain, and a smaller C-terminal substrate-binding domain.</text>
</comment>